<dbReference type="EMBL" id="WTPW01001355">
    <property type="protein sequence ID" value="KAF0441120.1"/>
    <property type="molecule type" value="Genomic_DNA"/>
</dbReference>
<dbReference type="Proteomes" id="UP000439903">
    <property type="component" value="Unassembled WGS sequence"/>
</dbReference>
<gene>
    <name evidence="2" type="ORF">F8M41_003946</name>
</gene>
<sequence length="148" mass="17183">MKKKKQNKQNETSESESDHKSEISTSSSSFSSSVPSLTSLSSSSSLLSASLKKKTIEYFDSESYERIKKNDKQVERNRRRKAKNSIVKDKKQRVRAVDYLLVMKDPYIMKYLQSDLVAILKDSGYHSEEWGETDLEDDNYQKNIYIHL</sequence>
<protein>
    <submittedName>
        <fullName evidence="2">Uncharacterized protein</fullName>
    </submittedName>
</protein>
<feature type="compositionally biased region" description="Low complexity" evidence="1">
    <location>
        <begin position="23"/>
        <end position="49"/>
    </location>
</feature>
<dbReference type="OrthoDB" id="2449170at2759"/>
<reference evidence="2 3" key="1">
    <citation type="journal article" date="2019" name="Environ. Microbiol.">
        <title>At the nexus of three kingdoms: the genome of the mycorrhizal fungus Gigaspora margarita provides insights into plant, endobacterial and fungal interactions.</title>
        <authorList>
            <person name="Venice F."/>
            <person name="Ghignone S."/>
            <person name="Salvioli di Fossalunga A."/>
            <person name="Amselem J."/>
            <person name="Novero M."/>
            <person name="Xianan X."/>
            <person name="Sedzielewska Toro K."/>
            <person name="Morin E."/>
            <person name="Lipzen A."/>
            <person name="Grigoriev I.V."/>
            <person name="Henrissat B."/>
            <person name="Martin F.M."/>
            <person name="Bonfante P."/>
        </authorList>
    </citation>
    <scope>NUCLEOTIDE SEQUENCE [LARGE SCALE GENOMIC DNA]</scope>
    <source>
        <strain evidence="2 3">BEG34</strain>
    </source>
</reference>
<comment type="caution">
    <text evidence="2">The sequence shown here is derived from an EMBL/GenBank/DDBJ whole genome shotgun (WGS) entry which is preliminary data.</text>
</comment>
<keyword evidence="3" id="KW-1185">Reference proteome</keyword>
<evidence type="ECO:0000256" key="1">
    <source>
        <dbReference type="SAM" id="MobiDB-lite"/>
    </source>
</evidence>
<organism evidence="2 3">
    <name type="scientific">Gigaspora margarita</name>
    <dbReference type="NCBI Taxonomy" id="4874"/>
    <lineage>
        <taxon>Eukaryota</taxon>
        <taxon>Fungi</taxon>
        <taxon>Fungi incertae sedis</taxon>
        <taxon>Mucoromycota</taxon>
        <taxon>Glomeromycotina</taxon>
        <taxon>Glomeromycetes</taxon>
        <taxon>Diversisporales</taxon>
        <taxon>Gigasporaceae</taxon>
        <taxon>Gigaspora</taxon>
    </lineage>
</organism>
<proteinExistence type="predicted"/>
<evidence type="ECO:0000313" key="2">
    <source>
        <dbReference type="EMBL" id="KAF0441120.1"/>
    </source>
</evidence>
<evidence type="ECO:0000313" key="3">
    <source>
        <dbReference type="Proteomes" id="UP000439903"/>
    </source>
</evidence>
<dbReference type="AlphaFoldDB" id="A0A8H4A7B7"/>
<name>A0A8H4A7B7_GIGMA</name>
<accession>A0A8H4A7B7</accession>
<feature type="region of interest" description="Disordered" evidence="1">
    <location>
        <begin position="1"/>
        <end position="49"/>
    </location>
</feature>
<feature type="region of interest" description="Disordered" evidence="1">
    <location>
        <begin position="69"/>
        <end position="88"/>
    </location>
</feature>